<dbReference type="InterPro" id="IPR052155">
    <property type="entry name" value="Biofilm_reg_signaling"/>
</dbReference>
<name>A0A346Y2L6_9ACTN</name>
<dbReference type="InterPro" id="IPR000700">
    <property type="entry name" value="PAS-assoc_C"/>
</dbReference>
<dbReference type="RefSeq" id="WP_114593019.1">
    <property type="nucleotide sequence ID" value="NZ_CP031165.1"/>
</dbReference>
<dbReference type="Gene3D" id="3.30.450.20">
    <property type="entry name" value="PAS domain"/>
    <property type="match status" value="1"/>
</dbReference>
<keyword evidence="1" id="KW-1133">Transmembrane helix</keyword>
<feature type="transmembrane region" description="Helical" evidence="1">
    <location>
        <begin position="123"/>
        <end position="139"/>
    </location>
</feature>
<dbReference type="SUPFAM" id="SSF141868">
    <property type="entry name" value="EAL domain-like"/>
    <property type="match status" value="1"/>
</dbReference>
<dbReference type="InterPro" id="IPR000160">
    <property type="entry name" value="GGDEF_dom"/>
</dbReference>
<evidence type="ECO:0000259" key="2">
    <source>
        <dbReference type="PROSITE" id="PS50113"/>
    </source>
</evidence>
<feature type="transmembrane region" description="Helical" evidence="1">
    <location>
        <begin position="68"/>
        <end position="88"/>
    </location>
</feature>
<protein>
    <submittedName>
        <fullName evidence="5">Diguanylate cyclase/phosphodiesterase (GGDEF &amp; EAL domains) with PAS/PAC sensor(S)</fullName>
    </submittedName>
</protein>
<dbReference type="PROSITE" id="PS50887">
    <property type="entry name" value="GGDEF"/>
    <property type="match status" value="1"/>
</dbReference>
<feature type="transmembrane region" description="Helical" evidence="1">
    <location>
        <begin position="154"/>
        <end position="174"/>
    </location>
</feature>
<dbReference type="InterPro" id="IPR029787">
    <property type="entry name" value="Nucleotide_cyclase"/>
</dbReference>
<dbReference type="SUPFAM" id="SSF55073">
    <property type="entry name" value="Nucleotide cyclase"/>
    <property type="match status" value="1"/>
</dbReference>
<dbReference type="PANTHER" id="PTHR44757">
    <property type="entry name" value="DIGUANYLATE CYCLASE DGCP"/>
    <property type="match status" value="1"/>
</dbReference>
<dbReference type="SUPFAM" id="SSF55785">
    <property type="entry name" value="PYP-like sensor domain (PAS domain)"/>
    <property type="match status" value="1"/>
</dbReference>
<dbReference type="PROSITE" id="PS50883">
    <property type="entry name" value="EAL"/>
    <property type="match status" value="1"/>
</dbReference>
<dbReference type="Proteomes" id="UP000264006">
    <property type="component" value="Chromosome"/>
</dbReference>
<feature type="transmembrane region" description="Helical" evidence="1">
    <location>
        <begin position="281"/>
        <end position="301"/>
    </location>
</feature>
<reference evidence="5 6" key="1">
    <citation type="submission" date="2018-09" db="EMBL/GenBank/DDBJ databases">
        <title>Complete genome sequence of Euzebya sp. DY32-46 isolated from seawater of Pacific Ocean.</title>
        <authorList>
            <person name="Xu L."/>
            <person name="Wu Y.-H."/>
            <person name="Xu X.-W."/>
        </authorList>
    </citation>
    <scope>NUCLEOTIDE SEQUENCE [LARGE SCALE GENOMIC DNA]</scope>
    <source>
        <strain evidence="5 6">DY32-46</strain>
    </source>
</reference>
<dbReference type="Pfam" id="PF00990">
    <property type="entry name" value="GGDEF"/>
    <property type="match status" value="1"/>
</dbReference>
<dbReference type="InterPro" id="IPR000014">
    <property type="entry name" value="PAS"/>
</dbReference>
<dbReference type="PANTHER" id="PTHR44757:SF2">
    <property type="entry name" value="BIOFILM ARCHITECTURE MAINTENANCE PROTEIN MBAA"/>
    <property type="match status" value="1"/>
</dbReference>
<keyword evidence="6" id="KW-1185">Reference proteome</keyword>
<evidence type="ECO:0000259" key="3">
    <source>
        <dbReference type="PROSITE" id="PS50883"/>
    </source>
</evidence>
<evidence type="ECO:0000313" key="5">
    <source>
        <dbReference type="EMBL" id="AXV08713.1"/>
    </source>
</evidence>
<dbReference type="CDD" id="cd00130">
    <property type="entry name" value="PAS"/>
    <property type="match status" value="1"/>
</dbReference>
<dbReference type="AlphaFoldDB" id="A0A346Y2L6"/>
<feature type="domain" description="PAC" evidence="2">
    <location>
        <begin position="382"/>
        <end position="434"/>
    </location>
</feature>
<evidence type="ECO:0000313" key="6">
    <source>
        <dbReference type="Proteomes" id="UP000264006"/>
    </source>
</evidence>
<dbReference type="SMART" id="SM00052">
    <property type="entry name" value="EAL"/>
    <property type="match status" value="1"/>
</dbReference>
<dbReference type="InterPro" id="IPR035919">
    <property type="entry name" value="EAL_sf"/>
</dbReference>
<evidence type="ECO:0000256" key="1">
    <source>
        <dbReference type="SAM" id="Phobius"/>
    </source>
</evidence>
<feature type="transmembrane region" description="Helical" evidence="1">
    <location>
        <begin position="9"/>
        <end position="28"/>
    </location>
</feature>
<dbReference type="Gene3D" id="3.20.20.450">
    <property type="entry name" value="EAL domain"/>
    <property type="match status" value="1"/>
</dbReference>
<organism evidence="5 6">
    <name type="scientific">Euzebya pacifica</name>
    <dbReference type="NCBI Taxonomy" id="1608957"/>
    <lineage>
        <taxon>Bacteria</taxon>
        <taxon>Bacillati</taxon>
        <taxon>Actinomycetota</taxon>
        <taxon>Nitriliruptoria</taxon>
        <taxon>Euzebyales</taxon>
    </lineage>
</organism>
<keyword evidence="1" id="KW-0472">Membrane</keyword>
<feature type="domain" description="GGDEF" evidence="4">
    <location>
        <begin position="465"/>
        <end position="598"/>
    </location>
</feature>
<feature type="transmembrane region" description="Helical" evidence="1">
    <location>
        <begin position="94"/>
        <end position="116"/>
    </location>
</feature>
<dbReference type="InterPro" id="IPR035965">
    <property type="entry name" value="PAS-like_dom_sf"/>
</dbReference>
<dbReference type="InterPro" id="IPR043128">
    <property type="entry name" value="Rev_trsase/Diguanyl_cyclase"/>
</dbReference>
<evidence type="ECO:0000259" key="4">
    <source>
        <dbReference type="PROSITE" id="PS50887"/>
    </source>
</evidence>
<dbReference type="EMBL" id="CP031165">
    <property type="protein sequence ID" value="AXV08713.1"/>
    <property type="molecule type" value="Genomic_DNA"/>
</dbReference>
<dbReference type="OrthoDB" id="23692at2"/>
<gene>
    <name evidence="5" type="ORF">DVS28_a4045</name>
</gene>
<dbReference type="Pfam" id="PF00563">
    <property type="entry name" value="EAL"/>
    <property type="match status" value="1"/>
</dbReference>
<feature type="transmembrane region" description="Helical" evidence="1">
    <location>
        <begin position="34"/>
        <end position="56"/>
    </location>
</feature>
<proteinExistence type="predicted"/>
<feature type="transmembrane region" description="Helical" evidence="1">
    <location>
        <begin position="250"/>
        <end position="269"/>
    </location>
</feature>
<dbReference type="NCBIfam" id="TIGR00254">
    <property type="entry name" value="GGDEF"/>
    <property type="match status" value="1"/>
</dbReference>
<sequence length="879" mass="95191">MIQTTASRLSWVLGAIAVVIGLGVRTVLSPDAVRTSYAGIILVLGVVSLVGAVLAIRRSVPNAGPWAAYGLGLGLSLLAGGVDTLLPLGDSRAGYLVVVLVGVPLVAWAVPTLLGLRHSRVEDVLDSALVAVSATFWAWELRFQPRAAEVFDPASLVPIGFVCFVFAVATLALLTGNGGHISRVRWMMSAGFALEAIAIIVLPQSMTGGRYAEQAVGTSLMLGGGVLLVTVLWIVANGYRPEADREPRTLRWWAPMTVAIISYVAHTGVRRFRPEAGFDPVELVLVTVAGLTLVLRVVRMVRTERLLSRRLDADRLQLETLLHDVQDNILIVDRDFVVVRQVGHRLEEGPGLADIVLLDFVHPEDRESMWIDKAAAARAPGTSISREVRLVIDGQLRWIEGVMVDRFDTPSVGGLVVTFRDITDRRIAQEDLRRRAMYDQLTGLASRDTLRSVAAELLQGATSTCPVSMLYCDLDRLKVVNDSLGHHVGDEVISAVAERWNALLPPRATLSRFGGDEFVICYPHERGRLDALEFAEALLRDLRTPLRIADNELTVSASIGVTTITAGGTTIDEALRDADAALYEAKGAGRNQIKEFDPAMRRSALERLHLEQELRRALRAGDVVVHLQPIVDLATGLPESFEALVRWHTEDRGWVPAPTIISLAEETGLIVPLGEQVLDLACEAIARIRRLTGAPIRVAVNTSAMQLLRPGFGDTVRATLERHGLPSDALVLEVTESILLDEEGLARGTLRDLHVQGVSISLDDFGTGYSSLSYLGTFPLDQLKLDRALVTGTAETATGAAVLAGIIRITQNLGLPVVAEGLENLADVKRLRGLGATLGQGWHYARAMAPQDALDWALARVTDGQRTEPGVTWSSERPS</sequence>
<dbReference type="CDD" id="cd01949">
    <property type="entry name" value="GGDEF"/>
    <property type="match status" value="1"/>
</dbReference>
<dbReference type="InterPro" id="IPR001633">
    <property type="entry name" value="EAL_dom"/>
</dbReference>
<dbReference type="KEGG" id="euz:DVS28_a4045"/>
<dbReference type="CDD" id="cd01948">
    <property type="entry name" value="EAL"/>
    <property type="match status" value="1"/>
</dbReference>
<keyword evidence="1" id="KW-0812">Transmembrane</keyword>
<dbReference type="Gene3D" id="3.30.70.270">
    <property type="match status" value="1"/>
</dbReference>
<feature type="domain" description="EAL" evidence="3">
    <location>
        <begin position="607"/>
        <end position="861"/>
    </location>
</feature>
<feature type="transmembrane region" description="Helical" evidence="1">
    <location>
        <begin position="215"/>
        <end position="238"/>
    </location>
</feature>
<dbReference type="SMART" id="SM00267">
    <property type="entry name" value="GGDEF"/>
    <property type="match status" value="1"/>
</dbReference>
<dbReference type="PROSITE" id="PS50113">
    <property type="entry name" value="PAC"/>
    <property type="match status" value="1"/>
</dbReference>
<accession>A0A346Y2L6</accession>